<keyword evidence="2" id="KW-1185">Reference proteome</keyword>
<proteinExistence type="predicted"/>
<evidence type="ECO:0000313" key="1">
    <source>
        <dbReference type="EMBL" id="KAK3756607.1"/>
    </source>
</evidence>
<protein>
    <submittedName>
        <fullName evidence="1">Uncharacterized protein</fullName>
    </submittedName>
</protein>
<comment type="caution">
    <text evidence="1">The sequence shown here is derived from an EMBL/GenBank/DDBJ whole genome shotgun (WGS) entry which is preliminary data.</text>
</comment>
<reference evidence="1" key="1">
    <citation type="journal article" date="2023" name="G3 (Bethesda)">
        <title>A reference genome for the long-term kleptoplast-retaining sea slug Elysia crispata morphotype clarki.</title>
        <authorList>
            <person name="Eastman K.E."/>
            <person name="Pendleton A.L."/>
            <person name="Shaikh M.A."/>
            <person name="Suttiyut T."/>
            <person name="Ogas R."/>
            <person name="Tomko P."/>
            <person name="Gavelis G."/>
            <person name="Widhalm J.R."/>
            <person name="Wisecaver J.H."/>
        </authorList>
    </citation>
    <scope>NUCLEOTIDE SEQUENCE</scope>
    <source>
        <strain evidence="1">ECLA1</strain>
    </source>
</reference>
<gene>
    <name evidence="1" type="ORF">RRG08_045119</name>
</gene>
<name>A0AAE0YT85_9GAST</name>
<evidence type="ECO:0000313" key="2">
    <source>
        <dbReference type="Proteomes" id="UP001283361"/>
    </source>
</evidence>
<accession>A0AAE0YT85</accession>
<dbReference type="Proteomes" id="UP001283361">
    <property type="component" value="Unassembled WGS sequence"/>
</dbReference>
<dbReference type="AlphaFoldDB" id="A0AAE0YT85"/>
<sequence>MSTLTSCQFERPPETPLMVDDMASDLIARGLFAPANAPVFKSLHVISENCFSSGVFGERRVISSEITGLDMVRKVCVETF</sequence>
<organism evidence="1 2">
    <name type="scientific">Elysia crispata</name>
    <name type="common">lettuce slug</name>
    <dbReference type="NCBI Taxonomy" id="231223"/>
    <lineage>
        <taxon>Eukaryota</taxon>
        <taxon>Metazoa</taxon>
        <taxon>Spiralia</taxon>
        <taxon>Lophotrochozoa</taxon>
        <taxon>Mollusca</taxon>
        <taxon>Gastropoda</taxon>
        <taxon>Heterobranchia</taxon>
        <taxon>Euthyneura</taxon>
        <taxon>Panpulmonata</taxon>
        <taxon>Sacoglossa</taxon>
        <taxon>Placobranchoidea</taxon>
        <taxon>Plakobranchidae</taxon>
        <taxon>Elysia</taxon>
    </lineage>
</organism>
<dbReference type="EMBL" id="JAWDGP010005492">
    <property type="protein sequence ID" value="KAK3756607.1"/>
    <property type="molecule type" value="Genomic_DNA"/>
</dbReference>